<dbReference type="Pfam" id="PF13619">
    <property type="entry name" value="KTSC"/>
    <property type="match status" value="1"/>
</dbReference>
<protein>
    <submittedName>
        <fullName evidence="2">KTSC domain-containing protein</fullName>
    </submittedName>
</protein>
<proteinExistence type="predicted"/>
<comment type="caution">
    <text evidence="2">The sequence shown here is derived from an EMBL/GenBank/DDBJ whole genome shotgun (WGS) entry which is preliminary data.</text>
</comment>
<name>A0ABP7LRR6_9GAMM</name>
<dbReference type="InterPro" id="IPR025309">
    <property type="entry name" value="KTSC_dom"/>
</dbReference>
<evidence type="ECO:0000259" key="1">
    <source>
        <dbReference type="Pfam" id="PF13619"/>
    </source>
</evidence>
<gene>
    <name evidence="2" type="ORF">GCM10022405_32630</name>
</gene>
<sequence>MSFWQLNWEKKQLKRQPVSSSRIISIGYDPKRSLLEIEFREHGIYQYSAVPERIYKTFLSVVSKGRFFDGVIKDKFHSHKVR</sequence>
<evidence type="ECO:0000313" key="2">
    <source>
        <dbReference type="EMBL" id="GAA3904904.1"/>
    </source>
</evidence>
<dbReference type="Proteomes" id="UP001499994">
    <property type="component" value="Unassembled WGS sequence"/>
</dbReference>
<dbReference type="EMBL" id="BAABDG010000007">
    <property type="protein sequence ID" value="GAA3904904.1"/>
    <property type="molecule type" value="Genomic_DNA"/>
</dbReference>
<keyword evidence="3" id="KW-1185">Reference proteome</keyword>
<reference evidence="3" key="1">
    <citation type="journal article" date="2019" name="Int. J. Syst. Evol. Microbiol.">
        <title>The Global Catalogue of Microorganisms (GCM) 10K type strain sequencing project: providing services to taxonomists for standard genome sequencing and annotation.</title>
        <authorList>
            <consortium name="The Broad Institute Genomics Platform"/>
            <consortium name="The Broad Institute Genome Sequencing Center for Infectious Disease"/>
            <person name="Wu L."/>
            <person name="Ma J."/>
        </authorList>
    </citation>
    <scope>NUCLEOTIDE SEQUENCE [LARGE SCALE GENOMIC DNA]</scope>
    <source>
        <strain evidence="3">JCM 17201</strain>
    </source>
</reference>
<accession>A0ABP7LRR6</accession>
<organism evidence="2 3">
    <name type="scientific">Gibbsiella dentisursi</name>
    <dbReference type="NCBI Taxonomy" id="796890"/>
    <lineage>
        <taxon>Bacteria</taxon>
        <taxon>Pseudomonadati</taxon>
        <taxon>Pseudomonadota</taxon>
        <taxon>Gammaproteobacteria</taxon>
        <taxon>Enterobacterales</taxon>
        <taxon>Yersiniaceae</taxon>
        <taxon>Gibbsiella</taxon>
    </lineage>
</organism>
<feature type="domain" description="KTSC" evidence="1">
    <location>
        <begin position="19"/>
        <end position="76"/>
    </location>
</feature>
<evidence type="ECO:0000313" key="3">
    <source>
        <dbReference type="Proteomes" id="UP001499994"/>
    </source>
</evidence>